<evidence type="ECO:0000313" key="2">
    <source>
        <dbReference type="Proteomes" id="UP000000260"/>
    </source>
</evidence>
<accession>A7MPN3</accession>
<protein>
    <submittedName>
        <fullName evidence="1">Uncharacterized protein</fullName>
    </submittedName>
</protein>
<dbReference type="AlphaFoldDB" id="A7MPN3"/>
<reference evidence="1 2" key="1">
    <citation type="journal article" date="2010" name="PLoS ONE">
        <title>Genome sequence of Cronobacter sakazakii BAA-894 and comparative genomic hybridization analysis with other Cronobacter species.</title>
        <authorList>
            <person name="Kucerova E."/>
            <person name="Clifton S.W."/>
            <person name="Xia X.Q."/>
            <person name="Long F."/>
            <person name="Porwollik S."/>
            <person name="Fulton L."/>
            <person name="Fronick C."/>
            <person name="Minx P."/>
            <person name="Kyung K."/>
            <person name="Warren W."/>
            <person name="Fulton R."/>
            <person name="Feng D."/>
            <person name="Wollam A."/>
            <person name="Shah N."/>
            <person name="Bhonagiri V."/>
            <person name="Nash W.E."/>
            <person name="Hallsworth-Pepin K."/>
            <person name="Wilson R.K."/>
            <person name="McClelland M."/>
            <person name="Forsythe S.J."/>
        </authorList>
    </citation>
    <scope>NUCLEOTIDE SEQUENCE [LARGE SCALE GENOMIC DNA]</scope>
    <source>
        <strain evidence="1 2">ATCC BAA-894</strain>
    </source>
</reference>
<keyword evidence="2" id="KW-1185">Reference proteome</keyword>
<dbReference type="EMBL" id="CP000783">
    <property type="protein sequence ID" value="ABU75402.1"/>
    <property type="molecule type" value="Genomic_DNA"/>
</dbReference>
<sequence>MRRYSGTFGAFTLRITHTTATASNSHGNTLIISANTPPKNITRVATISAAIIPISDTPVASSIRKKATTNSSSNILVLLKNVMPCYYKFRARIKSLN</sequence>
<name>A7MPN3_CROS8</name>
<proteinExistence type="predicted"/>
<dbReference type="KEGG" id="esa:ESA_00097"/>
<evidence type="ECO:0000313" key="1">
    <source>
        <dbReference type="EMBL" id="ABU75402.1"/>
    </source>
</evidence>
<gene>
    <name evidence="1" type="ordered locus">ESA_00097</name>
</gene>
<dbReference type="Proteomes" id="UP000000260">
    <property type="component" value="Chromosome"/>
</dbReference>
<organism evidence="1 2">
    <name type="scientific">Cronobacter sakazakii (strain ATCC BAA-894)</name>
    <name type="common">Enterobacter sakazakii</name>
    <dbReference type="NCBI Taxonomy" id="290339"/>
    <lineage>
        <taxon>Bacteria</taxon>
        <taxon>Pseudomonadati</taxon>
        <taxon>Pseudomonadota</taxon>
        <taxon>Gammaproteobacteria</taxon>
        <taxon>Enterobacterales</taxon>
        <taxon>Enterobacteriaceae</taxon>
        <taxon>Cronobacter</taxon>
    </lineage>
</organism>
<dbReference type="HOGENOM" id="CLU_2342056_0_0_6"/>